<dbReference type="OrthoDB" id="142096at2157"/>
<dbReference type="eggNOG" id="arCOG01449">
    <property type="taxonomic scope" value="Archaea"/>
</dbReference>
<reference evidence="2 3" key="1">
    <citation type="journal article" date="2007" name="Appl. Environ. Microbiol.">
        <title>Isolation of key methanogens for global methane emission from rice paddy fields: a novel isolate affiliated with the clone cluster rice cluster I.</title>
        <authorList>
            <person name="Sakai S."/>
            <person name="Imachi H."/>
            <person name="Sekiguchi Y."/>
            <person name="Ohashi A."/>
            <person name="Harada H."/>
            <person name="Kamagata Y."/>
        </authorList>
    </citation>
    <scope>NUCLEOTIDE SEQUENCE [LARGE SCALE GENOMIC DNA]</scope>
    <source>
        <strain evidence="3">DSM 17711 / JCM 13418 / NBRC 101707 / SANAE</strain>
    </source>
</reference>
<evidence type="ECO:0000313" key="3">
    <source>
        <dbReference type="Proteomes" id="UP000001882"/>
    </source>
</evidence>
<feature type="domain" description="HFX-2341-like N-terminal" evidence="1">
    <location>
        <begin position="6"/>
        <end position="136"/>
    </location>
</feature>
<dbReference type="InParanoid" id="D1YYY8"/>
<organism evidence="2 3">
    <name type="scientific">Methanocella paludicola (strain DSM 17711 / JCM 13418 / NBRC 101707 / SANAE)</name>
    <dbReference type="NCBI Taxonomy" id="304371"/>
    <lineage>
        <taxon>Archaea</taxon>
        <taxon>Methanobacteriati</taxon>
        <taxon>Methanobacteriota</taxon>
        <taxon>Stenosarchaea group</taxon>
        <taxon>Methanomicrobia</taxon>
        <taxon>Methanocellales</taxon>
        <taxon>Methanocellaceae</taxon>
        <taxon>Methanocella</taxon>
    </lineage>
</organism>
<dbReference type="KEGG" id="mpd:MCP_1588"/>
<reference evidence="3" key="3">
    <citation type="journal article" date="2011" name="PLoS ONE">
        <title>Genome sequence of a mesophilic hydrogenotrophic methanogen Methanocella paludicola, the first cultivated representative of the order Methanocellales.</title>
        <authorList>
            <person name="Sakai S."/>
            <person name="Takaki Y."/>
            <person name="Shimamura S."/>
            <person name="Sekine M."/>
            <person name="Tajima T."/>
            <person name="Kosugi H."/>
            <person name="Ichikawa N."/>
            <person name="Tasumi E."/>
            <person name="Hiraki A.T."/>
            <person name="Shimizu A."/>
            <person name="Kato Y."/>
            <person name="Nishiko R."/>
            <person name="Mori K."/>
            <person name="Fujita N."/>
            <person name="Imachi H."/>
            <person name="Takai K."/>
        </authorList>
    </citation>
    <scope>NUCLEOTIDE SEQUENCE [LARGE SCALE GENOMIC DNA]</scope>
    <source>
        <strain evidence="3">DSM 17711 / JCM 13418 / NBRC 101707 / SANAE</strain>
    </source>
</reference>
<dbReference type="EMBL" id="AP011532">
    <property type="protein sequence ID" value="BAI61660.1"/>
    <property type="molecule type" value="Genomic_DNA"/>
</dbReference>
<sequence>MTKPGVHIIPAGLEYDRVIKPLFKDFTVQKAYLLVQNPKSDKGYYKHQTDVVNSFLKEIKRVPIEWEDCYIDLYDFNSTFKTAYKLIEKEVKKGNPVYVNISSAPRMVQVALIMASFLNRREDAIVELYYIEPEKYYEGELVNTVFKLLERNADEKQIIKNLKGIAQEIKEHGMASGEATLHKFPPFPIAKVTDIEYDMLKVIKEKTVEHGSNNGNGYIESIKELKELLDRSRGSETPRSNVKYYLDNLQEMGLIETERNKKELKICLTVVGKIFADTKSN</sequence>
<dbReference type="Proteomes" id="UP000001882">
    <property type="component" value="Chromosome"/>
</dbReference>
<protein>
    <recommendedName>
        <fullName evidence="1">HFX-2341-like N-terminal domain-containing protein</fullName>
    </recommendedName>
</protein>
<proteinExistence type="predicted"/>
<accession>D1YYY8</accession>
<dbReference type="InterPro" id="IPR046260">
    <property type="entry name" value="HFX_2341-like_N"/>
</dbReference>
<keyword evidence="3" id="KW-1185">Reference proteome</keyword>
<dbReference type="Pfam" id="PF19810">
    <property type="entry name" value="HFX_2341_N"/>
    <property type="match status" value="1"/>
</dbReference>
<dbReference type="Gene3D" id="3.40.50.11700">
    <property type="match status" value="1"/>
</dbReference>
<gene>
    <name evidence="2" type="ordered locus">MCP_1588</name>
</gene>
<name>D1YYY8_METPS</name>
<evidence type="ECO:0000259" key="1">
    <source>
        <dbReference type="Pfam" id="PF19810"/>
    </source>
</evidence>
<dbReference type="AlphaFoldDB" id="D1YYY8"/>
<reference evidence="2 3" key="2">
    <citation type="journal article" date="2008" name="Int. J. Syst. Evol. Microbiol.">
        <title>Methanocella paludicola gen. nov., sp. nov., a methane-producing archaeon, the first isolate of the lineage 'Rice Cluster I', and proposal of the new archaeal order Methanocellales ord. nov.</title>
        <authorList>
            <person name="Sakai S."/>
            <person name="Imachi H."/>
            <person name="Hanada S."/>
            <person name="Ohashi A."/>
            <person name="Harada H."/>
            <person name="Kamagata Y."/>
        </authorList>
    </citation>
    <scope>NUCLEOTIDE SEQUENCE [LARGE SCALE GENOMIC DNA]</scope>
    <source>
        <strain evidence="3">DSM 17711 / JCM 13418 / NBRC 101707 / SANAE</strain>
    </source>
</reference>
<evidence type="ECO:0000313" key="2">
    <source>
        <dbReference type="EMBL" id="BAI61660.1"/>
    </source>
</evidence>